<reference evidence="1" key="1">
    <citation type="submission" date="2021-06" db="EMBL/GenBank/DDBJ databases">
        <authorList>
            <person name="Kallberg Y."/>
            <person name="Tangrot J."/>
            <person name="Rosling A."/>
        </authorList>
    </citation>
    <scope>NUCLEOTIDE SEQUENCE</scope>
    <source>
        <strain evidence="1">IL203A</strain>
    </source>
</reference>
<comment type="caution">
    <text evidence="1">The sequence shown here is derived from an EMBL/GenBank/DDBJ whole genome shotgun (WGS) entry which is preliminary data.</text>
</comment>
<sequence>NKEEKKDTGVSRPLVPETSTYSKGILRKCKRCKLSQIDRIDICQQW</sequence>
<evidence type="ECO:0000313" key="2">
    <source>
        <dbReference type="Proteomes" id="UP000789702"/>
    </source>
</evidence>
<gene>
    <name evidence="1" type="ORF">DHETER_LOCUS13426</name>
</gene>
<evidence type="ECO:0000313" key="1">
    <source>
        <dbReference type="EMBL" id="CAG8730791.1"/>
    </source>
</evidence>
<dbReference type="EMBL" id="CAJVPU010036703">
    <property type="protein sequence ID" value="CAG8730791.1"/>
    <property type="molecule type" value="Genomic_DNA"/>
</dbReference>
<name>A0ACA9Q038_9GLOM</name>
<accession>A0ACA9Q038</accession>
<dbReference type="Proteomes" id="UP000789702">
    <property type="component" value="Unassembled WGS sequence"/>
</dbReference>
<keyword evidence="2" id="KW-1185">Reference proteome</keyword>
<feature type="non-terminal residue" evidence="1">
    <location>
        <position position="46"/>
    </location>
</feature>
<organism evidence="1 2">
    <name type="scientific">Dentiscutata heterogama</name>
    <dbReference type="NCBI Taxonomy" id="1316150"/>
    <lineage>
        <taxon>Eukaryota</taxon>
        <taxon>Fungi</taxon>
        <taxon>Fungi incertae sedis</taxon>
        <taxon>Mucoromycota</taxon>
        <taxon>Glomeromycotina</taxon>
        <taxon>Glomeromycetes</taxon>
        <taxon>Diversisporales</taxon>
        <taxon>Gigasporaceae</taxon>
        <taxon>Dentiscutata</taxon>
    </lineage>
</organism>
<proteinExistence type="predicted"/>
<feature type="non-terminal residue" evidence="1">
    <location>
        <position position="1"/>
    </location>
</feature>
<protein>
    <submittedName>
        <fullName evidence="1">9377_t:CDS:1</fullName>
    </submittedName>
</protein>